<gene>
    <name evidence="1" type="ORF">MNB_SM-5-1299</name>
</gene>
<evidence type="ECO:0000313" key="1">
    <source>
        <dbReference type="EMBL" id="SFV70871.1"/>
    </source>
</evidence>
<organism evidence="1">
    <name type="scientific">hydrothermal vent metagenome</name>
    <dbReference type="NCBI Taxonomy" id="652676"/>
    <lineage>
        <taxon>unclassified sequences</taxon>
        <taxon>metagenomes</taxon>
        <taxon>ecological metagenomes</taxon>
    </lineage>
</organism>
<protein>
    <submittedName>
        <fullName evidence="1">Uncharacterized protein</fullName>
    </submittedName>
</protein>
<accession>A0A1W1CZ18</accession>
<name>A0A1W1CZ18_9ZZZZ</name>
<proteinExistence type="predicted"/>
<dbReference type="AlphaFoldDB" id="A0A1W1CZ18"/>
<sequence>MSKTIPLHGTKNGLISVRKIEEPYGAGSGTVASIGISLAGNAEEPEWKVHIPLENVDAVIEALSALK</sequence>
<reference evidence="1" key="1">
    <citation type="submission" date="2016-10" db="EMBL/GenBank/DDBJ databases">
        <authorList>
            <person name="de Groot N.N."/>
        </authorList>
    </citation>
    <scope>NUCLEOTIDE SEQUENCE</scope>
</reference>
<dbReference type="EMBL" id="FPHH01000159">
    <property type="protein sequence ID" value="SFV70871.1"/>
    <property type="molecule type" value="Genomic_DNA"/>
</dbReference>